<keyword evidence="4" id="KW-1185">Reference proteome</keyword>
<feature type="active site" description="Proton acceptor" evidence="2">
    <location>
        <position position="127"/>
    </location>
</feature>
<dbReference type="Proteomes" id="UP000536604">
    <property type="component" value="Unassembled WGS sequence"/>
</dbReference>
<accession>A0A841IPB3</accession>
<comment type="caution">
    <text evidence="3">The sequence shown here is derived from an EMBL/GenBank/DDBJ whole genome shotgun (WGS) entry which is preliminary data.</text>
</comment>
<dbReference type="GO" id="GO:0016874">
    <property type="term" value="F:ligase activity"/>
    <property type="evidence" value="ECO:0007669"/>
    <property type="project" value="UniProtKB-KW"/>
</dbReference>
<dbReference type="HAMAP" id="MF_01940">
    <property type="entry name" value="RNA_CPDase"/>
    <property type="match status" value="1"/>
</dbReference>
<feature type="short sequence motif" description="HXTX 1" evidence="2">
    <location>
        <begin position="40"/>
        <end position="43"/>
    </location>
</feature>
<name>A0A841IPB3_9ACTN</name>
<dbReference type="RefSeq" id="WP_184285694.1">
    <property type="nucleotide sequence ID" value="NZ_JACHJO010000001.1"/>
</dbReference>
<dbReference type="EMBL" id="JACHJO010000001">
    <property type="protein sequence ID" value="MBB6118191.1"/>
    <property type="molecule type" value="Genomic_DNA"/>
</dbReference>
<dbReference type="EC" id="3.1.4.58" evidence="2"/>
<reference evidence="3 4" key="1">
    <citation type="submission" date="2020-08" db="EMBL/GenBank/DDBJ databases">
        <title>Genomic Encyclopedia of Type Strains, Phase III (KMG-III): the genomes of soil and plant-associated and newly described type strains.</title>
        <authorList>
            <person name="Whitman W."/>
        </authorList>
    </citation>
    <scope>NUCLEOTIDE SEQUENCE [LARGE SCALE GENOMIC DNA]</scope>
    <source>
        <strain evidence="3 4">CECT 8712</strain>
    </source>
</reference>
<sequence length="195" mass="20985">MRLFTALVPPARALEAVRTAVDGGRRTAPGLRWAPEAEWHITLVFLGEVGEERVPDLADALGDAVAAHGPLSLAVRGWGAFPVPERASVLWAGVDGDTGALGDLVRDLREAAGSCGVRVERRPYTPHLTVARSSPARDLTGTVRGAGAPHGRGWRAREVHLLESRPGTTDRYRTARTWALGWKPNPDPHSERSTS</sequence>
<comment type="catalytic activity">
    <reaction evidence="2">
        <text>a 3'-end 2',3'-cyclophospho-ribonucleotide-RNA + H2O = a 3'-end 2'-phospho-ribonucleotide-RNA + H(+)</text>
        <dbReference type="Rhea" id="RHEA:11828"/>
        <dbReference type="Rhea" id="RHEA-COMP:10464"/>
        <dbReference type="Rhea" id="RHEA-COMP:17353"/>
        <dbReference type="ChEBI" id="CHEBI:15377"/>
        <dbReference type="ChEBI" id="CHEBI:15378"/>
        <dbReference type="ChEBI" id="CHEBI:83064"/>
        <dbReference type="ChEBI" id="CHEBI:173113"/>
        <dbReference type="EC" id="3.1.4.58"/>
    </reaction>
</comment>
<comment type="function">
    <text evidence="2">Hydrolyzes RNA 2',3'-cyclic phosphodiester to an RNA 2'-phosphomonoester.</text>
</comment>
<evidence type="ECO:0000256" key="2">
    <source>
        <dbReference type="HAMAP-Rule" id="MF_01940"/>
    </source>
</evidence>
<dbReference type="NCBIfam" id="TIGR02258">
    <property type="entry name" value="2_5_ligase"/>
    <property type="match status" value="1"/>
</dbReference>
<keyword evidence="3" id="KW-0436">Ligase</keyword>
<dbReference type="Gene3D" id="3.90.1140.10">
    <property type="entry name" value="Cyclic phosphodiesterase"/>
    <property type="match status" value="1"/>
</dbReference>
<feature type="short sequence motif" description="HXTX 2" evidence="2">
    <location>
        <begin position="127"/>
        <end position="130"/>
    </location>
</feature>
<dbReference type="Pfam" id="PF13563">
    <property type="entry name" value="2_5_RNA_ligase2"/>
    <property type="match status" value="1"/>
</dbReference>
<evidence type="ECO:0000313" key="3">
    <source>
        <dbReference type="EMBL" id="MBB6118191.1"/>
    </source>
</evidence>
<dbReference type="InterPro" id="IPR009097">
    <property type="entry name" value="Cyclic_Pdiesterase"/>
</dbReference>
<dbReference type="GO" id="GO:0008664">
    <property type="term" value="F:RNA 2',3'-cyclic 3'-phosphodiesterase activity"/>
    <property type="evidence" value="ECO:0007669"/>
    <property type="project" value="UniProtKB-EC"/>
</dbReference>
<dbReference type="InterPro" id="IPR004175">
    <property type="entry name" value="RNA_CPDase"/>
</dbReference>
<comment type="similarity">
    <text evidence="2">Belongs to the 2H phosphoesterase superfamily. ThpR family.</text>
</comment>
<organism evidence="3 4">
    <name type="scientific">Nocardiopsis algeriensis</name>
    <dbReference type="NCBI Taxonomy" id="1478215"/>
    <lineage>
        <taxon>Bacteria</taxon>
        <taxon>Bacillati</taxon>
        <taxon>Actinomycetota</taxon>
        <taxon>Actinomycetes</taxon>
        <taxon>Streptosporangiales</taxon>
        <taxon>Nocardiopsidaceae</taxon>
        <taxon>Nocardiopsis</taxon>
    </lineage>
</organism>
<dbReference type="PANTHER" id="PTHR35561">
    <property type="entry name" value="RNA 2',3'-CYCLIC PHOSPHODIESTERASE"/>
    <property type="match status" value="1"/>
</dbReference>
<keyword evidence="1 2" id="KW-0378">Hydrolase</keyword>
<evidence type="ECO:0000313" key="4">
    <source>
        <dbReference type="Proteomes" id="UP000536604"/>
    </source>
</evidence>
<dbReference type="PANTHER" id="PTHR35561:SF1">
    <property type="entry name" value="RNA 2',3'-CYCLIC PHOSPHODIESTERASE"/>
    <property type="match status" value="1"/>
</dbReference>
<feature type="active site" description="Proton donor" evidence="2">
    <location>
        <position position="40"/>
    </location>
</feature>
<dbReference type="AlphaFoldDB" id="A0A841IPB3"/>
<evidence type="ECO:0000256" key="1">
    <source>
        <dbReference type="ARBA" id="ARBA00022801"/>
    </source>
</evidence>
<dbReference type="SUPFAM" id="SSF55144">
    <property type="entry name" value="LigT-like"/>
    <property type="match status" value="1"/>
</dbReference>
<gene>
    <name evidence="3" type="ORF">FHS13_000119</name>
</gene>
<protein>
    <recommendedName>
        <fullName evidence="2">RNA 2',3'-cyclic phosphodiesterase</fullName>
        <shortName evidence="2">RNA 2',3'-CPDase</shortName>
        <ecNumber evidence="2">3.1.4.58</ecNumber>
    </recommendedName>
</protein>
<dbReference type="GO" id="GO:0004113">
    <property type="term" value="F:2',3'-cyclic-nucleotide 3'-phosphodiesterase activity"/>
    <property type="evidence" value="ECO:0007669"/>
    <property type="project" value="InterPro"/>
</dbReference>
<proteinExistence type="inferred from homology"/>